<evidence type="ECO:0000256" key="1">
    <source>
        <dbReference type="ARBA" id="ARBA00023015"/>
    </source>
</evidence>
<dbReference type="Pfam" id="PF12833">
    <property type="entry name" value="HTH_18"/>
    <property type="match status" value="1"/>
</dbReference>
<dbReference type="InterPro" id="IPR011051">
    <property type="entry name" value="RmlC_Cupin_sf"/>
</dbReference>
<evidence type="ECO:0000313" key="6">
    <source>
        <dbReference type="Proteomes" id="UP000005953"/>
    </source>
</evidence>
<dbReference type="GO" id="GO:0003700">
    <property type="term" value="F:DNA-binding transcription factor activity"/>
    <property type="evidence" value="ECO:0007669"/>
    <property type="project" value="InterPro"/>
</dbReference>
<evidence type="ECO:0000313" key="5">
    <source>
        <dbReference type="EMBL" id="EAR08442.1"/>
    </source>
</evidence>
<gene>
    <name evidence="5" type="ORF">MED297_17657</name>
</gene>
<dbReference type="PROSITE" id="PS01124">
    <property type="entry name" value="HTH_ARAC_FAMILY_2"/>
    <property type="match status" value="1"/>
</dbReference>
<dbReference type="InterPro" id="IPR018060">
    <property type="entry name" value="HTH_AraC"/>
</dbReference>
<keyword evidence="3" id="KW-0804">Transcription</keyword>
<dbReference type="InterPro" id="IPR014710">
    <property type="entry name" value="RmlC-like_jellyroll"/>
</dbReference>
<dbReference type="EMBL" id="AAOE01000020">
    <property type="protein sequence ID" value="EAR08442.1"/>
    <property type="molecule type" value="Genomic_DNA"/>
</dbReference>
<dbReference type="InterPro" id="IPR020449">
    <property type="entry name" value="Tscrpt_reg_AraC-type_HTH"/>
</dbReference>
<dbReference type="PRINTS" id="PR00032">
    <property type="entry name" value="HTHARAC"/>
</dbReference>
<dbReference type="HOGENOM" id="CLU_000445_88_3_6"/>
<dbReference type="PANTHER" id="PTHR43280">
    <property type="entry name" value="ARAC-FAMILY TRANSCRIPTIONAL REGULATOR"/>
    <property type="match status" value="1"/>
</dbReference>
<organism evidence="5 6">
    <name type="scientific">Reinekea blandensis MED297</name>
    <dbReference type="NCBI Taxonomy" id="314283"/>
    <lineage>
        <taxon>Bacteria</taxon>
        <taxon>Pseudomonadati</taxon>
        <taxon>Pseudomonadota</taxon>
        <taxon>Gammaproteobacteria</taxon>
        <taxon>Oceanospirillales</taxon>
        <taxon>Saccharospirillaceae</taxon>
        <taxon>Reinekea</taxon>
    </lineage>
</organism>
<feature type="domain" description="HTH araC/xylS-type" evidence="4">
    <location>
        <begin position="166"/>
        <end position="264"/>
    </location>
</feature>
<dbReference type="Gene3D" id="2.60.120.10">
    <property type="entry name" value="Jelly Rolls"/>
    <property type="match status" value="1"/>
</dbReference>
<dbReference type="SUPFAM" id="SSF51182">
    <property type="entry name" value="RmlC-like cupins"/>
    <property type="match status" value="1"/>
</dbReference>
<dbReference type="Proteomes" id="UP000005953">
    <property type="component" value="Unassembled WGS sequence"/>
</dbReference>
<evidence type="ECO:0000256" key="2">
    <source>
        <dbReference type="ARBA" id="ARBA00023125"/>
    </source>
</evidence>
<dbReference type="PANTHER" id="PTHR43280:SF2">
    <property type="entry name" value="HTH-TYPE TRANSCRIPTIONAL REGULATOR EXSA"/>
    <property type="match status" value="1"/>
</dbReference>
<protein>
    <submittedName>
        <fullName evidence="5">Transcriptional regulator, AraC/XylS family protein</fullName>
    </submittedName>
</protein>
<keyword evidence="6" id="KW-1185">Reference proteome</keyword>
<dbReference type="SMART" id="SM00342">
    <property type="entry name" value="HTH_ARAC"/>
    <property type="match status" value="1"/>
</dbReference>
<evidence type="ECO:0000256" key="3">
    <source>
        <dbReference type="ARBA" id="ARBA00023163"/>
    </source>
</evidence>
<dbReference type="GO" id="GO:0043565">
    <property type="term" value="F:sequence-specific DNA binding"/>
    <property type="evidence" value="ECO:0007669"/>
    <property type="project" value="InterPro"/>
</dbReference>
<dbReference type="InterPro" id="IPR013096">
    <property type="entry name" value="Cupin_2"/>
</dbReference>
<evidence type="ECO:0000259" key="4">
    <source>
        <dbReference type="PROSITE" id="PS01124"/>
    </source>
</evidence>
<dbReference type="SUPFAM" id="SSF46689">
    <property type="entry name" value="Homeodomain-like"/>
    <property type="match status" value="2"/>
</dbReference>
<dbReference type="RefSeq" id="WP_008043950.1">
    <property type="nucleotide sequence ID" value="NZ_CH724150.1"/>
</dbReference>
<dbReference type="AlphaFoldDB" id="A4BH94"/>
<keyword evidence="1" id="KW-0805">Transcription regulation</keyword>
<keyword evidence="2" id="KW-0238">DNA-binding</keyword>
<dbReference type="STRING" id="314283.MED297_17657"/>
<sequence length="305" mass="34938">MYPIVSASELLQQTTRLFIHRVQACGLHRHQATEALWVLQGAIRVQVNDHQYSLRDGDLLFINADDHHATEAASDDNLVLCLQHRFEELVNVSVAPGTSNPVLKARLNDLRTTLAHLWWEQKYQPAHWQLATENGLAQLQLILLRYFSSASPAPAESRDDASWRIQQITRYLEAHYREPISLTSLSEHFGLSETYLSHYFKDKTGSTLVRWLTQLRLERCLPDLIQTDSTVAELALEHGFPSIKAFNSAFKREYQCTPSEFRQQQQSAPSTPAGVHYGRFDTTGIDALMMPWLKKTDLFLDDHKK</sequence>
<dbReference type="Pfam" id="PF07883">
    <property type="entry name" value="Cupin_2"/>
    <property type="match status" value="1"/>
</dbReference>
<name>A4BH94_9GAMM</name>
<reference evidence="5 6" key="1">
    <citation type="submission" date="2006-02" db="EMBL/GenBank/DDBJ databases">
        <authorList>
            <person name="Pinhassi J."/>
            <person name="Pedros-Alio C."/>
            <person name="Ferriera S."/>
            <person name="Johnson J."/>
            <person name="Kravitz S."/>
            <person name="Halpern A."/>
            <person name="Remington K."/>
            <person name="Beeson K."/>
            <person name="Tran B."/>
            <person name="Rogers Y.-H."/>
            <person name="Friedman R."/>
            <person name="Venter J.C."/>
        </authorList>
    </citation>
    <scope>NUCLEOTIDE SEQUENCE [LARGE SCALE GENOMIC DNA]</scope>
    <source>
        <strain evidence="5 6">MED297</strain>
    </source>
</reference>
<dbReference type="OrthoDB" id="345413at2"/>
<dbReference type="Gene3D" id="1.10.10.60">
    <property type="entry name" value="Homeodomain-like"/>
    <property type="match status" value="2"/>
</dbReference>
<proteinExistence type="predicted"/>
<comment type="caution">
    <text evidence="5">The sequence shown here is derived from an EMBL/GenBank/DDBJ whole genome shotgun (WGS) entry which is preliminary data.</text>
</comment>
<accession>A4BH94</accession>
<dbReference type="InterPro" id="IPR009057">
    <property type="entry name" value="Homeodomain-like_sf"/>
</dbReference>